<protein>
    <submittedName>
        <fullName evidence="1">Uncharacterized protein</fullName>
    </submittedName>
</protein>
<proteinExistence type="predicted"/>
<dbReference type="AlphaFoldDB" id="A0A7V8J1P5"/>
<accession>A0A7V8J1P5</accession>
<dbReference type="EMBL" id="WOWR01000048">
    <property type="protein sequence ID" value="KAF0251988.1"/>
    <property type="molecule type" value="Genomic_DNA"/>
</dbReference>
<name>A0A7V8J1P5_PSEPU</name>
<comment type="caution">
    <text evidence="1">The sequence shown here is derived from an EMBL/GenBank/DDBJ whole genome shotgun (WGS) entry which is preliminary data.</text>
</comment>
<sequence length="148" mass="16348">MNISDHLQVIKQLIEALPSSPTVKLFSGKLKPEDLKNLKLDGKRPHVLLSNIGGQVPDRSQRVKLELDSFFGAWVVGKVDPATLGMSFIAVDTAFEIASLIDNYRGDQKSATKLPVIHLIEESFNGVTDSKSGYSSWSVIWSQRIVLI</sequence>
<organism evidence="1 2">
    <name type="scientific">Pseudomonas putida</name>
    <name type="common">Arthrobacter siderocapsulatus</name>
    <dbReference type="NCBI Taxonomy" id="303"/>
    <lineage>
        <taxon>Bacteria</taxon>
        <taxon>Pseudomonadati</taxon>
        <taxon>Pseudomonadota</taxon>
        <taxon>Gammaproteobacteria</taxon>
        <taxon>Pseudomonadales</taxon>
        <taxon>Pseudomonadaceae</taxon>
        <taxon>Pseudomonas</taxon>
    </lineage>
</organism>
<gene>
    <name evidence="1" type="ORF">GN299_25440</name>
</gene>
<reference evidence="1 2" key="1">
    <citation type="submission" date="2019-12" db="EMBL/GenBank/DDBJ databases">
        <authorList>
            <person name="Woiski C."/>
        </authorList>
    </citation>
    <scope>NUCLEOTIDE SEQUENCE [LARGE SCALE GENOMIC DNA]</scope>
    <source>
        <strain evidence="1 2">BOE100</strain>
    </source>
</reference>
<evidence type="ECO:0000313" key="2">
    <source>
        <dbReference type="Proteomes" id="UP000442695"/>
    </source>
</evidence>
<evidence type="ECO:0000313" key="1">
    <source>
        <dbReference type="EMBL" id="KAF0251988.1"/>
    </source>
</evidence>
<dbReference type="Proteomes" id="UP000442695">
    <property type="component" value="Unassembled WGS sequence"/>
</dbReference>
<dbReference type="RefSeq" id="WP_156859627.1">
    <property type="nucleotide sequence ID" value="NZ_WOWR01000048.1"/>
</dbReference>